<keyword evidence="4" id="KW-0418">Kinase</keyword>
<proteinExistence type="predicted"/>
<evidence type="ECO:0000256" key="5">
    <source>
        <dbReference type="ARBA" id="ARBA00022840"/>
    </source>
</evidence>
<dbReference type="VEuPathDB" id="VectorBase:PPAI003835"/>
<dbReference type="EMBL" id="AJVK01027393">
    <property type="status" value="NOT_ANNOTATED_CDS"/>
    <property type="molecule type" value="Genomic_DNA"/>
</dbReference>
<dbReference type="GO" id="GO:0004674">
    <property type="term" value="F:protein serine/threonine kinase activity"/>
    <property type="evidence" value="ECO:0007669"/>
    <property type="project" value="UniProtKB-KW"/>
</dbReference>
<evidence type="ECO:0008006" key="8">
    <source>
        <dbReference type="Google" id="ProtNLM"/>
    </source>
</evidence>
<evidence type="ECO:0000256" key="1">
    <source>
        <dbReference type="ARBA" id="ARBA00022527"/>
    </source>
</evidence>
<dbReference type="Gene3D" id="2.60.200.20">
    <property type="match status" value="1"/>
</dbReference>
<evidence type="ECO:0000256" key="3">
    <source>
        <dbReference type="ARBA" id="ARBA00022741"/>
    </source>
</evidence>
<dbReference type="InterPro" id="IPR000253">
    <property type="entry name" value="FHA_dom"/>
</dbReference>
<keyword evidence="1" id="KW-0723">Serine/threonine-protein kinase</keyword>
<evidence type="ECO:0000313" key="6">
    <source>
        <dbReference type="EnsemblMetazoa" id="PPAI003835-PA"/>
    </source>
</evidence>
<dbReference type="VEuPathDB" id="VectorBase:PPAPM1_004741"/>
<evidence type="ECO:0000256" key="4">
    <source>
        <dbReference type="ARBA" id="ARBA00022777"/>
    </source>
</evidence>
<dbReference type="PROSITE" id="PS50011">
    <property type="entry name" value="PROTEIN_KINASE_DOM"/>
    <property type="match status" value="1"/>
</dbReference>
<dbReference type="Proteomes" id="UP000092462">
    <property type="component" value="Unassembled WGS sequence"/>
</dbReference>
<dbReference type="AlphaFoldDB" id="A0A1B0D8G2"/>
<dbReference type="Pfam" id="PF00498">
    <property type="entry name" value="FHA"/>
    <property type="match status" value="1"/>
</dbReference>
<dbReference type="SMART" id="SM00240">
    <property type="entry name" value="FHA"/>
    <property type="match status" value="1"/>
</dbReference>
<dbReference type="SUPFAM" id="SSF56112">
    <property type="entry name" value="Protein kinase-like (PK-like)"/>
    <property type="match status" value="1"/>
</dbReference>
<dbReference type="Pfam" id="PF00069">
    <property type="entry name" value="Pkinase"/>
    <property type="match status" value="1"/>
</dbReference>
<evidence type="ECO:0000313" key="7">
    <source>
        <dbReference type="Proteomes" id="UP000092462"/>
    </source>
</evidence>
<dbReference type="EnsemblMetazoa" id="PPAI003835-RA">
    <property type="protein sequence ID" value="PPAI003835-PA"/>
    <property type="gene ID" value="PPAI003835"/>
</dbReference>
<sequence length="512" mass="58846">MTNAEVSATQECTQTQTQYYTQSQWESQQTIAAGETRNPWGRIYVQRMRPNIPENESSTQCGLHEYHPEGTDTFHDLFEEEWKVGRLSGVDFTITKNEIPEQEIVKLSKVHFIVRRDLSHPLNPPILEDTSTNGTFVSQVRLGKGKCRVLRNGDTISILSPKFHLFRFMDLHFNCMLDLPQEIAANYYVGAKLGAGGCGEVTKVFNVRTCMPYAMKIVKKCRFSEAVYMPGRQNNSPRIHNEIEILRKLRHPCVIGMHEIIDRPDAVYMFLELMNGGDLCHRITTQEKKYLSEDISRLYFLQTCYAVKYLHDNKITHRDIKPDNILLATHDMITLVKVTDFGLSKFVRKDSIMKTMCGTPQYVAPEVLHNDAGAYTEKVDIWSLGVMLYTCLCGDFPFVIRNNRRQVTSNPRFKDLTKAAQVLIFDCLRTKVEIRPTITSLLSHKWLQNRQTIFTAQQLMRDHIQLTSLDTDTAPPRPPITDTVTATTPIHELPDEQFMEPPAKRIRVDIQS</sequence>
<dbReference type="Gene3D" id="1.10.510.10">
    <property type="entry name" value="Transferase(Phosphotransferase) domain 1"/>
    <property type="match status" value="1"/>
</dbReference>
<keyword evidence="2" id="KW-0808">Transferase</keyword>
<dbReference type="InterPro" id="IPR008271">
    <property type="entry name" value="Ser/Thr_kinase_AS"/>
</dbReference>
<dbReference type="SMART" id="SM00220">
    <property type="entry name" value="S_TKc"/>
    <property type="match status" value="1"/>
</dbReference>
<dbReference type="InterPro" id="IPR000719">
    <property type="entry name" value="Prot_kinase_dom"/>
</dbReference>
<keyword evidence="5" id="KW-0067">ATP-binding</keyword>
<dbReference type="SUPFAM" id="SSF49879">
    <property type="entry name" value="SMAD/FHA domain"/>
    <property type="match status" value="1"/>
</dbReference>
<dbReference type="PANTHER" id="PTHR24345">
    <property type="entry name" value="SERINE/THREONINE-PROTEIN KINASE PLK"/>
    <property type="match status" value="1"/>
</dbReference>
<evidence type="ECO:0000256" key="2">
    <source>
        <dbReference type="ARBA" id="ARBA00022679"/>
    </source>
</evidence>
<dbReference type="EMBL" id="AJVK01027392">
    <property type="status" value="NOT_ANNOTATED_CDS"/>
    <property type="molecule type" value="Genomic_DNA"/>
</dbReference>
<accession>A0A1B0D8G2</accession>
<name>A0A1B0D8G2_PHLPP</name>
<dbReference type="PANTHER" id="PTHR24345:SF91">
    <property type="entry name" value="SERINE_THREONINE-PROTEIN KINASE PLK4"/>
    <property type="match status" value="1"/>
</dbReference>
<protein>
    <recommendedName>
        <fullName evidence="8">Protein kinase domain-containing protein</fullName>
    </recommendedName>
</protein>
<dbReference type="PROSITE" id="PS00108">
    <property type="entry name" value="PROTEIN_KINASE_ST"/>
    <property type="match status" value="1"/>
</dbReference>
<reference evidence="6" key="1">
    <citation type="submission" date="2022-08" db="UniProtKB">
        <authorList>
            <consortium name="EnsemblMetazoa"/>
        </authorList>
    </citation>
    <scope>IDENTIFICATION</scope>
    <source>
        <strain evidence="6">Israel</strain>
    </source>
</reference>
<dbReference type="InterPro" id="IPR011009">
    <property type="entry name" value="Kinase-like_dom_sf"/>
</dbReference>
<dbReference type="InterPro" id="IPR008984">
    <property type="entry name" value="SMAD_FHA_dom_sf"/>
</dbReference>
<keyword evidence="3" id="KW-0547">Nucleotide-binding</keyword>
<dbReference type="GO" id="GO:0005524">
    <property type="term" value="F:ATP binding"/>
    <property type="evidence" value="ECO:0007669"/>
    <property type="project" value="UniProtKB-KW"/>
</dbReference>
<dbReference type="FunFam" id="1.10.510.10:FF:000571">
    <property type="entry name" value="Maternal embryonic leucine zipper kinase"/>
    <property type="match status" value="1"/>
</dbReference>
<organism evidence="6 7">
    <name type="scientific">Phlebotomus papatasi</name>
    <name type="common">Sandfly</name>
    <dbReference type="NCBI Taxonomy" id="29031"/>
    <lineage>
        <taxon>Eukaryota</taxon>
        <taxon>Metazoa</taxon>
        <taxon>Ecdysozoa</taxon>
        <taxon>Arthropoda</taxon>
        <taxon>Hexapoda</taxon>
        <taxon>Insecta</taxon>
        <taxon>Pterygota</taxon>
        <taxon>Neoptera</taxon>
        <taxon>Endopterygota</taxon>
        <taxon>Diptera</taxon>
        <taxon>Nematocera</taxon>
        <taxon>Psychodoidea</taxon>
        <taxon>Psychodidae</taxon>
        <taxon>Phlebotomus</taxon>
        <taxon>Phlebotomus</taxon>
    </lineage>
</organism>
<keyword evidence="7" id="KW-1185">Reference proteome</keyword>
<dbReference type="GO" id="GO:0005634">
    <property type="term" value="C:nucleus"/>
    <property type="evidence" value="ECO:0007669"/>
    <property type="project" value="TreeGrafter"/>
</dbReference>
<dbReference type="PROSITE" id="PS50006">
    <property type="entry name" value="FHA_DOMAIN"/>
    <property type="match status" value="1"/>
</dbReference>